<dbReference type="Gene3D" id="3.40.50.300">
    <property type="entry name" value="P-loop containing nucleotide triphosphate hydrolases"/>
    <property type="match status" value="1"/>
</dbReference>
<evidence type="ECO:0000313" key="2">
    <source>
        <dbReference type="EMBL" id="SFV61396.1"/>
    </source>
</evidence>
<dbReference type="GO" id="GO:0005524">
    <property type="term" value="F:ATP binding"/>
    <property type="evidence" value="ECO:0007669"/>
    <property type="project" value="InterPro"/>
</dbReference>
<dbReference type="EMBL" id="FPHI01000022">
    <property type="protein sequence ID" value="SFV61396.1"/>
    <property type="molecule type" value="Genomic_DNA"/>
</dbReference>
<proteinExistence type="predicted"/>
<dbReference type="SUPFAM" id="SSF52540">
    <property type="entry name" value="P-loop containing nucleoside triphosphate hydrolases"/>
    <property type="match status" value="1"/>
</dbReference>
<organism evidence="2">
    <name type="scientific">hydrothermal vent metagenome</name>
    <dbReference type="NCBI Taxonomy" id="652676"/>
    <lineage>
        <taxon>unclassified sequences</taxon>
        <taxon>metagenomes</taxon>
        <taxon>ecological metagenomes</taxon>
    </lineage>
</organism>
<dbReference type="InterPro" id="IPR003959">
    <property type="entry name" value="ATPase_AAA_core"/>
</dbReference>
<protein>
    <submittedName>
        <fullName evidence="2">SMC domain protein</fullName>
    </submittedName>
</protein>
<dbReference type="PANTHER" id="PTHR43581:SF2">
    <property type="entry name" value="EXCINUCLEASE ATPASE SUBUNIT"/>
    <property type="match status" value="1"/>
</dbReference>
<dbReference type="GO" id="GO:0016887">
    <property type="term" value="F:ATP hydrolysis activity"/>
    <property type="evidence" value="ECO:0007669"/>
    <property type="project" value="InterPro"/>
</dbReference>
<dbReference type="AlphaFoldDB" id="A0A1W1C6J6"/>
<dbReference type="InterPro" id="IPR027417">
    <property type="entry name" value="P-loop_NTPase"/>
</dbReference>
<evidence type="ECO:0000259" key="1">
    <source>
        <dbReference type="Pfam" id="PF13304"/>
    </source>
</evidence>
<reference evidence="2" key="1">
    <citation type="submission" date="2016-10" db="EMBL/GenBank/DDBJ databases">
        <authorList>
            <person name="de Groot N.N."/>
        </authorList>
    </citation>
    <scope>NUCLEOTIDE SEQUENCE</scope>
</reference>
<gene>
    <name evidence="2" type="ORF">MNB_SV-3-1073</name>
</gene>
<dbReference type="InterPro" id="IPR051396">
    <property type="entry name" value="Bact_Antivir_Def_Nuclease"/>
</dbReference>
<sequence length="589" mass="69208">MAINRDEIEKYIFDPEHPKQCKSYKLLLRIAKRENYAFFSPDFLQYFVGQSFLDGKFKDELWDVPENYYTLSFSEKIDLYVEQLSQSDLDEFKENIEDSDLPFYNIFKYSFLEKLIELGEYRGYYELLHIDKIKFIDYVKKALFSRDGEFENYNYDSEEYNKHFILFSKEHFGILHNNIQKSSIFITLEESIDKFLENENSNVKPIFLKKIEDVDILLNVLQKDIQQEKYAKTEKEEIVTIDNILVENFFSIDHMKLDKLKDKKEIYIVGENGDGKTLLLQSIAIGLAGVKEGDVFNLIKAQEKLNIELVDSKKTKHTKDESIYEYIFAYGASRYNSCQMKEDETGYLTLFENRYDLRSPVEWLQYLDHNEKSGKENIVSVNEAKTLLNKLLNRDVEIEITPDDVIFKEKGSEVSFEQLSAGYKGVITIICDLIARLYEKQPYIVEVKDFRGVVLIDEVELHLHPKWKYNFMKKLRETFPLIQFIVTTHSPTVILGASKEAVFYKIYKDDGKVTISNQIANEGYTNNSLVSSPLFDMETITSRDYTKVVSSDDYIYEKIHQQVAKKIEENINMDEAEILKLIDKELDKI</sequence>
<name>A0A1W1C6J6_9ZZZZ</name>
<feature type="domain" description="ATPase AAA-type core" evidence="1">
    <location>
        <begin position="268"/>
        <end position="494"/>
    </location>
</feature>
<dbReference type="Pfam" id="PF13304">
    <property type="entry name" value="AAA_21"/>
    <property type="match status" value="1"/>
</dbReference>
<dbReference type="PANTHER" id="PTHR43581">
    <property type="entry name" value="ATP/GTP PHOSPHATASE"/>
    <property type="match status" value="1"/>
</dbReference>
<accession>A0A1W1C6J6</accession>